<sequence>MILIPCCLFAYEIANITASAQPKLVDFDDMLIDRPSLFTHVAIVPKTKPCKSMVPEANSSSPPPTVNVLIPTVNVLIPTINPLLKKMAKASPSVPPPSKKAKKVAPSKKKPSKILARDSLDEESAERSGYGSLVSTAGIKHSLSYPRSASRFGGEEMAAQYTPLVDPCVAFAQVMKHINQAINGAFVLARRVGHLALENSSLNYKLEGMKKAISFNNNLNKELDRECRDQKEKLEKLRYDELKCAKADDIINSSKVLAQTKSDVEMALASTAAKAEMDRIQFANSTMRSFLSSPAYEKKMGANVEHIFILSWPVPLRDSPT</sequence>
<evidence type="ECO:0000256" key="1">
    <source>
        <dbReference type="SAM" id="MobiDB-lite"/>
    </source>
</evidence>
<evidence type="ECO:0000313" key="2">
    <source>
        <dbReference type="EMBL" id="GAA0164998.1"/>
    </source>
</evidence>
<name>A0AAV3QPI7_LITER</name>
<gene>
    <name evidence="2" type="ORF">LIER_20508</name>
</gene>
<evidence type="ECO:0000313" key="3">
    <source>
        <dbReference type="Proteomes" id="UP001454036"/>
    </source>
</evidence>
<protein>
    <submittedName>
        <fullName evidence="2">Uncharacterized protein</fullName>
    </submittedName>
</protein>
<dbReference type="EMBL" id="BAABME010005220">
    <property type="protein sequence ID" value="GAA0164998.1"/>
    <property type="molecule type" value="Genomic_DNA"/>
</dbReference>
<dbReference type="Proteomes" id="UP001454036">
    <property type="component" value="Unassembled WGS sequence"/>
</dbReference>
<feature type="region of interest" description="Disordered" evidence="1">
    <location>
        <begin position="88"/>
        <end position="127"/>
    </location>
</feature>
<feature type="compositionally biased region" description="Basic residues" evidence="1">
    <location>
        <begin position="99"/>
        <end position="112"/>
    </location>
</feature>
<keyword evidence="3" id="KW-1185">Reference proteome</keyword>
<proteinExistence type="predicted"/>
<dbReference type="AlphaFoldDB" id="A0AAV3QPI7"/>
<accession>A0AAV3QPI7</accession>
<organism evidence="2 3">
    <name type="scientific">Lithospermum erythrorhizon</name>
    <name type="common">Purple gromwell</name>
    <name type="synonym">Lithospermum officinale var. erythrorhizon</name>
    <dbReference type="NCBI Taxonomy" id="34254"/>
    <lineage>
        <taxon>Eukaryota</taxon>
        <taxon>Viridiplantae</taxon>
        <taxon>Streptophyta</taxon>
        <taxon>Embryophyta</taxon>
        <taxon>Tracheophyta</taxon>
        <taxon>Spermatophyta</taxon>
        <taxon>Magnoliopsida</taxon>
        <taxon>eudicotyledons</taxon>
        <taxon>Gunneridae</taxon>
        <taxon>Pentapetalae</taxon>
        <taxon>asterids</taxon>
        <taxon>lamiids</taxon>
        <taxon>Boraginales</taxon>
        <taxon>Boraginaceae</taxon>
        <taxon>Boraginoideae</taxon>
        <taxon>Lithospermeae</taxon>
        <taxon>Lithospermum</taxon>
    </lineage>
</organism>
<reference evidence="2 3" key="1">
    <citation type="submission" date="2024-01" db="EMBL/GenBank/DDBJ databases">
        <title>The complete chloroplast genome sequence of Lithospermum erythrorhizon: insights into the phylogenetic relationship among Boraginaceae species and the maternal lineages of purple gromwells.</title>
        <authorList>
            <person name="Okada T."/>
            <person name="Watanabe K."/>
        </authorList>
    </citation>
    <scope>NUCLEOTIDE SEQUENCE [LARGE SCALE GENOMIC DNA]</scope>
</reference>
<comment type="caution">
    <text evidence="2">The sequence shown here is derived from an EMBL/GenBank/DDBJ whole genome shotgun (WGS) entry which is preliminary data.</text>
</comment>